<dbReference type="EMBL" id="AWWV01007423">
    <property type="protein sequence ID" value="OMO96532.1"/>
    <property type="molecule type" value="Genomic_DNA"/>
</dbReference>
<gene>
    <name evidence="1" type="ORF">CCACVL1_04912</name>
</gene>
<evidence type="ECO:0000313" key="1">
    <source>
        <dbReference type="EMBL" id="OMO96532.1"/>
    </source>
</evidence>
<protein>
    <submittedName>
        <fullName evidence="1">Uncharacterized protein</fullName>
    </submittedName>
</protein>
<reference evidence="1 2" key="1">
    <citation type="submission" date="2013-09" db="EMBL/GenBank/DDBJ databases">
        <title>Corchorus capsularis genome sequencing.</title>
        <authorList>
            <person name="Alam M."/>
            <person name="Haque M.S."/>
            <person name="Islam M.S."/>
            <person name="Emdad E.M."/>
            <person name="Islam M.M."/>
            <person name="Ahmed B."/>
            <person name="Halim A."/>
            <person name="Hossen Q.M.M."/>
            <person name="Hossain M.Z."/>
            <person name="Ahmed R."/>
            <person name="Khan M.M."/>
            <person name="Islam R."/>
            <person name="Rashid M.M."/>
            <person name="Khan S.A."/>
            <person name="Rahman M.S."/>
            <person name="Alam M."/>
        </authorList>
    </citation>
    <scope>NUCLEOTIDE SEQUENCE [LARGE SCALE GENOMIC DNA]</scope>
    <source>
        <strain evidence="2">cv. CVL-1</strain>
        <tissue evidence="1">Whole seedling</tissue>
    </source>
</reference>
<sequence length="22" mass="2628">IKHHYISIFDDNDYCGWGVTDE</sequence>
<dbReference type="Proteomes" id="UP000188268">
    <property type="component" value="Unassembled WGS sequence"/>
</dbReference>
<accession>A0A1R3JNS8</accession>
<evidence type="ECO:0000313" key="2">
    <source>
        <dbReference type="Proteomes" id="UP000188268"/>
    </source>
</evidence>
<comment type="caution">
    <text evidence="1">The sequence shown here is derived from an EMBL/GenBank/DDBJ whole genome shotgun (WGS) entry which is preliminary data.</text>
</comment>
<organism evidence="1 2">
    <name type="scientific">Corchorus capsularis</name>
    <name type="common">Jute</name>
    <dbReference type="NCBI Taxonomy" id="210143"/>
    <lineage>
        <taxon>Eukaryota</taxon>
        <taxon>Viridiplantae</taxon>
        <taxon>Streptophyta</taxon>
        <taxon>Embryophyta</taxon>
        <taxon>Tracheophyta</taxon>
        <taxon>Spermatophyta</taxon>
        <taxon>Magnoliopsida</taxon>
        <taxon>eudicotyledons</taxon>
        <taxon>Gunneridae</taxon>
        <taxon>Pentapetalae</taxon>
        <taxon>rosids</taxon>
        <taxon>malvids</taxon>
        <taxon>Malvales</taxon>
        <taxon>Malvaceae</taxon>
        <taxon>Grewioideae</taxon>
        <taxon>Apeibeae</taxon>
        <taxon>Corchorus</taxon>
    </lineage>
</organism>
<feature type="non-terminal residue" evidence="1">
    <location>
        <position position="22"/>
    </location>
</feature>
<dbReference type="Gramene" id="OMO96532">
    <property type="protein sequence ID" value="OMO96532"/>
    <property type="gene ID" value="CCACVL1_04912"/>
</dbReference>
<name>A0A1R3JNS8_COCAP</name>
<dbReference type="AlphaFoldDB" id="A0A1R3JNS8"/>
<feature type="non-terminal residue" evidence="1">
    <location>
        <position position="1"/>
    </location>
</feature>
<proteinExistence type="predicted"/>
<keyword evidence="2" id="KW-1185">Reference proteome</keyword>